<dbReference type="Pfam" id="PF01513">
    <property type="entry name" value="NAD_kinase"/>
    <property type="match status" value="1"/>
</dbReference>
<organism evidence="9 10">
    <name type="scientific">Desulfatitalea alkaliphila</name>
    <dbReference type="NCBI Taxonomy" id="2929485"/>
    <lineage>
        <taxon>Bacteria</taxon>
        <taxon>Pseudomonadati</taxon>
        <taxon>Thermodesulfobacteriota</taxon>
        <taxon>Desulfobacteria</taxon>
        <taxon>Desulfobacterales</taxon>
        <taxon>Desulfosarcinaceae</taxon>
        <taxon>Desulfatitalea</taxon>
    </lineage>
</organism>
<dbReference type="GO" id="GO:0051287">
    <property type="term" value="F:NAD binding"/>
    <property type="evidence" value="ECO:0007669"/>
    <property type="project" value="UniProtKB-ARBA"/>
</dbReference>
<evidence type="ECO:0000256" key="5">
    <source>
        <dbReference type="ARBA" id="ARBA00022857"/>
    </source>
</evidence>
<dbReference type="EC" id="2.7.1.23" evidence="8"/>
<protein>
    <recommendedName>
        <fullName evidence="8">NAD kinase</fullName>
        <ecNumber evidence="8">2.7.1.23</ecNumber>
    </recommendedName>
    <alternativeName>
        <fullName evidence="8">ATP-dependent NAD kinase</fullName>
    </alternativeName>
</protein>
<keyword evidence="6 8" id="KW-0520">NAD</keyword>
<evidence type="ECO:0000256" key="6">
    <source>
        <dbReference type="ARBA" id="ARBA00023027"/>
    </source>
</evidence>
<comment type="cofactor">
    <cofactor evidence="8">
        <name>a divalent metal cation</name>
        <dbReference type="ChEBI" id="CHEBI:60240"/>
    </cofactor>
</comment>
<comment type="caution">
    <text evidence="9">The sequence shown here is derived from an EMBL/GenBank/DDBJ whole genome shotgun (WGS) entry which is preliminary data.</text>
</comment>
<name>A0AA41UJ96_9BACT</name>
<feature type="binding site" evidence="8">
    <location>
        <position position="240"/>
    </location>
    <ligand>
        <name>NAD(+)</name>
        <dbReference type="ChEBI" id="CHEBI:57540"/>
    </ligand>
</feature>
<dbReference type="AlphaFoldDB" id="A0AA41UJ96"/>
<dbReference type="PANTHER" id="PTHR20275">
    <property type="entry name" value="NAD KINASE"/>
    <property type="match status" value="1"/>
</dbReference>
<dbReference type="GO" id="GO:0006741">
    <property type="term" value="P:NADP+ biosynthetic process"/>
    <property type="evidence" value="ECO:0007669"/>
    <property type="project" value="UniProtKB-UniRule"/>
</dbReference>
<comment type="function">
    <text evidence="8">Involved in the regulation of the intracellular balance of NAD and NADP, and is a key enzyme in the biosynthesis of NADP. Catalyzes specifically the phosphorylation on 2'-hydroxyl of the adenosine moiety of NAD to yield NADP.</text>
</comment>
<dbReference type="InterPro" id="IPR017437">
    <property type="entry name" value="ATP-NAD_kinase_PpnK-typ_C"/>
</dbReference>
<dbReference type="HAMAP" id="MF_00361">
    <property type="entry name" value="NAD_kinase"/>
    <property type="match status" value="1"/>
</dbReference>
<dbReference type="InterPro" id="IPR002504">
    <property type="entry name" value="NADK"/>
</dbReference>
<proteinExistence type="inferred from homology"/>
<dbReference type="Proteomes" id="UP001165427">
    <property type="component" value="Unassembled WGS sequence"/>
</dbReference>
<evidence type="ECO:0000313" key="10">
    <source>
        <dbReference type="Proteomes" id="UP001165427"/>
    </source>
</evidence>
<dbReference type="GO" id="GO:0019674">
    <property type="term" value="P:NAD+ metabolic process"/>
    <property type="evidence" value="ECO:0007669"/>
    <property type="project" value="InterPro"/>
</dbReference>
<evidence type="ECO:0000256" key="3">
    <source>
        <dbReference type="ARBA" id="ARBA00022777"/>
    </source>
</evidence>
<comment type="catalytic activity">
    <reaction evidence="7 8">
        <text>NAD(+) + ATP = ADP + NADP(+) + H(+)</text>
        <dbReference type="Rhea" id="RHEA:18629"/>
        <dbReference type="ChEBI" id="CHEBI:15378"/>
        <dbReference type="ChEBI" id="CHEBI:30616"/>
        <dbReference type="ChEBI" id="CHEBI:57540"/>
        <dbReference type="ChEBI" id="CHEBI:58349"/>
        <dbReference type="ChEBI" id="CHEBI:456216"/>
        <dbReference type="EC" id="2.7.1.23"/>
    </reaction>
</comment>
<evidence type="ECO:0000256" key="1">
    <source>
        <dbReference type="ARBA" id="ARBA00022679"/>
    </source>
</evidence>
<keyword evidence="5 8" id="KW-0521">NADP</keyword>
<gene>
    <name evidence="8" type="primary">nadK</name>
    <name evidence="9" type="ORF">MRX98_07020</name>
</gene>
<dbReference type="PANTHER" id="PTHR20275:SF0">
    <property type="entry name" value="NAD KINASE"/>
    <property type="match status" value="1"/>
</dbReference>
<dbReference type="Pfam" id="PF20143">
    <property type="entry name" value="NAD_kinase_C"/>
    <property type="match status" value="1"/>
</dbReference>
<evidence type="ECO:0000256" key="4">
    <source>
        <dbReference type="ARBA" id="ARBA00022840"/>
    </source>
</evidence>
<dbReference type="GO" id="GO:0046872">
    <property type="term" value="F:metal ion binding"/>
    <property type="evidence" value="ECO:0007669"/>
    <property type="project" value="UniProtKB-UniRule"/>
</dbReference>
<keyword evidence="4 8" id="KW-0067">ATP-binding</keyword>
<dbReference type="FunFam" id="2.60.200.30:FF:000009">
    <property type="entry name" value="Poly(P)/ATP NAD kinase"/>
    <property type="match status" value="1"/>
</dbReference>
<dbReference type="Gene3D" id="2.60.200.30">
    <property type="entry name" value="Probable inorganic polyphosphate/atp-NAD kinase, domain 2"/>
    <property type="match status" value="1"/>
</dbReference>
<dbReference type="EMBL" id="JALJRB010000006">
    <property type="protein sequence ID" value="MCJ8500322.1"/>
    <property type="molecule type" value="Genomic_DNA"/>
</dbReference>
<comment type="similarity">
    <text evidence="8">Belongs to the NAD kinase family.</text>
</comment>
<dbReference type="GO" id="GO:0005524">
    <property type="term" value="F:ATP binding"/>
    <property type="evidence" value="ECO:0007669"/>
    <property type="project" value="UniProtKB-KW"/>
</dbReference>
<keyword evidence="3 8" id="KW-0418">Kinase</keyword>
<keyword evidence="10" id="KW-1185">Reference proteome</keyword>
<comment type="caution">
    <text evidence="8">Lacks conserved residue(s) required for the propagation of feature annotation.</text>
</comment>
<evidence type="ECO:0000256" key="2">
    <source>
        <dbReference type="ARBA" id="ARBA00022741"/>
    </source>
</evidence>
<feature type="binding site" evidence="8">
    <location>
        <position position="168"/>
    </location>
    <ligand>
        <name>NAD(+)</name>
        <dbReference type="ChEBI" id="CHEBI:57540"/>
    </ligand>
</feature>
<dbReference type="SUPFAM" id="SSF111331">
    <property type="entry name" value="NAD kinase/diacylglycerol kinase-like"/>
    <property type="match status" value="1"/>
</dbReference>
<keyword evidence="8" id="KW-0963">Cytoplasm</keyword>
<sequence length="285" mass="31484">MARIVGLIVKPDPAARRHADRLEAWLSDNGCRVLRLQSDAAPPSVAPSASETIDDDLFCVVVLGGDGTFLSAVRWMGDRQVPIFGIKFGEVGFLAEAAEEQMQAAMEAILHNRFVTRPRMRLTVEVWRDDRQVARETVFNDVVINKGALARLALIKTHVDDRYLTDYRADGLIVATPTGSTAYSLAAGGPIMHPAVAGIILSPICPFTLTNRPLIVPESATIQMQLAERTADIMLTFDGQVGMPIDDHHIIRVCKADIPVQLITLPGRDYFDVLRNKLRWSGYRQ</sequence>
<dbReference type="InterPro" id="IPR016064">
    <property type="entry name" value="NAD/diacylglycerol_kinase_sf"/>
</dbReference>
<comment type="subcellular location">
    <subcellularLocation>
        <location evidence="8">Cytoplasm</location>
    </subcellularLocation>
</comment>
<accession>A0AA41UJ96</accession>
<feature type="binding site" evidence="8">
    <location>
        <begin position="66"/>
        <end position="67"/>
    </location>
    <ligand>
        <name>NAD(+)</name>
        <dbReference type="ChEBI" id="CHEBI:57540"/>
    </ligand>
</feature>
<evidence type="ECO:0000256" key="8">
    <source>
        <dbReference type="HAMAP-Rule" id="MF_00361"/>
    </source>
</evidence>
<dbReference type="RefSeq" id="WP_246904383.1">
    <property type="nucleotide sequence ID" value="NZ_JALJRB010000006.1"/>
</dbReference>
<dbReference type="InterPro" id="IPR017438">
    <property type="entry name" value="ATP-NAD_kinase_N"/>
</dbReference>
<dbReference type="Gene3D" id="3.40.50.10330">
    <property type="entry name" value="Probable inorganic polyphosphate/atp-NAD kinase, domain 1"/>
    <property type="match status" value="1"/>
</dbReference>
<feature type="binding site" evidence="8">
    <location>
        <position position="151"/>
    </location>
    <ligand>
        <name>NAD(+)</name>
        <dbReference type="ChEBI" id="CHEBI:57540"/>
    </ligand>
</feature>
<keyword evidence="2 8" id="KW-0547">Nucleotide-binding</keyword>
<dbReference type="GO" id="GO:0003951">
    <property type="term" value="F:NAD+ kinase activity"/>
    <property type="evidence" value="ECO:0007669"/>
    <property type="project" value="UniProtKB-UniRule"/>
</dbReference>
<feature type="binding site" evidence="8">
    <location>
        <position position="170"/>
    </location>
    <ligand>
        <name>NAD(+)</name>
        <dbReference type="ChEBI" id="CHEBI:57540"/>
    </ligand>
</feature>
<feature type="active site" description="Proton acceptor" evidence="8">
    <location>
        <position position="66"/>
    </location>
</feature>
<dbReference type="GO" id="GO:0005737">
    <property type="term" value="C:cytoplasm"/>
    <property type="evidence" value="ECO:0007669"/>
    <property type="project" value="UniProtKB-SubCell"/>
</dbReference>
<feature type="binding site" evidence="8">
    <location>
        <begin position="140"/>
        <end position="141"/>
    </location>
    <ligand>
        <name>NAD(+)</name>
        <dbReference type="ChEBI" id="CHEBI:57540"/>
    </ligand>
</feature>
<keyword evidence="1 8" id="KW-0808">Transferase</keyword>
<evidence type="ECO:0000256" key="7">
    <source>
        <dbReference type="ARBA" id="ARBA00047925"/>
    </source>
</evidence>
<evidence type="ECO:0000313" key="9">
    <source>
        <dbReference type="EMBL" id="MCJ8500322.1"/>
    </source>
</evidence>
<reference evidence="9" key="1">
    <citation type="submission" date="2022-04" db="EMBL/GenBank/DDBJ databases">
        <title>Desulfatitalea alkaliphila sp. nov., a novel anaerobic sulfate-reducing bacterium isolated from terrestrial mud volcano, Taman Peninsula, Russia.</title>
        <authorList>
            <person name="Khomyakova M.A."/>
            <person name="Merkel A.Y."/>
            <person name="Slobodkin A.I."/>
        </authorList>
    </citation>
    <scope>NUCLEOTIDE SEQUENCE</scope>
    <source>
        <strain evidence="9">M08but</strain>
    </source>
</reference>